<evidence type="ECO:0000256" key="2">
    <source>
        <dbReference type="ARBA" id="ARBA00022448"/>
    </source>
</evidence>
<feature type="transmembrane region" description="Helical" evidence="7">
    <location>
        <begin position="72"/>
        <end position="97"/>
    </location>
</feature>
<feature type="transmembrane region" description="Helical" evidence="7">
    <location>
        <begin position="168"/>
        <end position="193"/>
    </location>
</feature>
<dbReference type="InterPro" id="IPR036259">
    <property type="entry name" value="MFS_trans_sf"/>
</dbReference>
<keyword evidence="2" id="KW-0813">Transport</keyword>
<evidence type="ECO:0000256" key="5">
    <source>
        <dbReference type="ARBA" id="ARBA00022989"/>
    </source>
</evidence>
<reference evidence="10" key="1">
    <citation type="submission" date="2019-04" db="EMBL/GenBank/DDBJ databases">
        <title>Draft genome sequence of Pseudonocardiaceae bacterium SL3-2-4.</title>
        <authorList>
            <person name="Ningsih F."/>
            <person name="Yokota A."/>
            <person name="Sakai Y."/>
            <person name="Nanatani K."/>
            <person name="Yabe S."/>
            <person name="Oetari A."/>
            <person name="Sjamsuridzal W."/>
        </authorList>
    </citation>
    <scope>NUCLEOTIDE SEQUENCE [LARGE SCALE GENOMIC DNA]</scope>
    <source>
        <strain evidence="10">SL3-2-4</strain>
    </source>
</reference>
<accession>A0A4D4JFJ2</accession>
<keyword evidence="3" id="KW-1003">Cell membrane</keyword>
<dbReference type="PANTHER" id="PTHR23517:SF13">
    <property type="entry name" value="MAJOR FACILITATOR SUPERFAMILY MFS_1"/>
    <property type="match status" value="1"/>
</dbReference>
<dbReference type="SUPFAM" id="SSF103473">
    <property type="entry name" value="MFS general substrate transporter"/>
    <property type="match status" value="1"/>
</dbReference>
<feature type="transmembrane region" description="Helical" evidence="7">
    <location>
        <begin position="199"/>
        <end position="219"/>
    </location>
</feature>
<dbReference type="InterPro" id="IPR020846">
    <property type="entry name" value="MFS_dom"/>
</dbReference>
<keyword evidence="5 7" id="KW-1133">Transmembrane helix</keyword>
<evidence type="ECO:0000256" key="7">
    <source>
        <dbReference type="SAM" id="Phobius"/>
    </source>
</evidence>
<feature type="transmembrane region" description="Helical" evidence="7">
    <location>
        <begin position="309"/>
        <end position="330"/>
    </location>
</feature>
<name>A0A4D4JFJ2_9PSEU</name>
<proteinExistence type="predicted"/>
<feature type="transmembrane region" description="Helical" evidence="7">
    <location>
        <begin position="402"/>
        <end position="422"/>
    </location>
</feature>
<comment type="caution">
    <text evidence="9">The sequence shown here is derived from an EMBL/GenBank/DDBJ whole genome shotgun (WGS) entry which is preliminary data.</text>
</comment>
<feature type="transmembrane region" description="Helical" evidence="7">
    <location>
        <begin position="42"/>
        <end position="60"/>
    </location>
</feature>
<dbReference type="AlphaFoldDB" id="A0A4D4JFJ2"/>
<feature type="transmembrane region" description="Helical" evidence="7">
    <location>
        <begin position="134"/>
        <end position="156"/>
    </location>
</feature>
<dbReference type="GO" id="GO:0022857">
    <property type="term" value="F:transmembrane transporter activity"/>
    <property type="evidence" value="ECO:0007669"/>
    <property type="project" value="InterPro"/>
</dbReference>
<dbReference type="EMBL" id="BJFL01000027">
    <property type="protein sequence ID" value="GDY32667.1"/>
    <property type="molecule type" value="Genomic_DNA"/>
</dbReference>
<evidence type="ECO:0000313" key="10">
    <source>
        <dbReference type="Proteomes" id="UP000298860"/>
    </source>
</evidence>
<feature type="transmembrane region" description="Helical" evidence="7">
    <location>
        <begin position="246"/>
        <end position="266"/>
    </location>
</feature>
<keyword evidence="6 7" id="KW-0472">Membrane</keyword>
<dbReference type="Gene3D" id="1.20.1250.20">
    <property type="entry name" value="MFS general substrate transporter like domains"/>
    <property type="match status" value="1"/>
</dbReference>
<dbReference type="Proteomes" id="UP000298860">
    <property type="component" value="Unassembled WGS sequence"/>
</dbReference>
<keyword evidence="4 7" id="KW-0812">Transmembrane</keyword>
<evidence type="ECO:0000256" key="3">
    <source>
        <dbReference type="ARBA" id="ARBA00022475"/>
    </source>
</evidence>
<evidence type="ECO:0000313" key="9">
    <source>
        <dbReference type="EMBL" id="GDY32667.1"/>
    </source>
</evidence>
<dbReference type="InterPro" id="IPR011701">
    <property type="entry name" value="MFS"/>
</dbReference>
<feature type="transmembrane region" description="Helical" evidence="7">
    <location>
        <begin position="109"/>
        <end position="128"/>
    </location>
</feature>
<comment type="subcellular location">
    <subcellularLocation>
        <location evidence="1">Cell membrane</location>
        <topology evidence="1">Multi-pass membrane protein</topology>
    </subcellularLocation>
</comment>
<feature type="transmembrane region" description="Helical" evidence="7">
    <location>
        <begin position="336"/>
        <end position="358"/>
    </location>
</feature>
<organism evidence="9 10">
    <name type="scientific">Gandjariella thermophila</name>
    <dbReference type="NCBI Taxonomy" id="1931992"/>
    <lineage>
        <taxon>Bacteria</taxon>
        <taxon>Bacillati</taxon>
        <taxon>Actinomycetota</taxon>
        <taxon>Actinomycetes</taxon>
        <taxon>Pseudonocardiales</taxon>
        <taxon>Pseudonocardiaceae</taxon>
        <taxon>Gandjariella</taxon>
    </lineage>
</organism>
<dbReference type="Pfam" id="PF07690">
    <property type="entry name" value="MFS_1"/>
    <property type="match status" value="1"/>
</dbReference>
<evidence type="ECO:0000256" key="6">
    <source>
        <dbReference type="ARBA" id="ARBA00023136"/>
    </source>
</evidence>
<dbReference type="PANTHER" id="PTHR23517">
    <property type="entry name" value="RESISTANCE PROTEIN MDTM, PUTATIVE-RELATED-RELATED"/>
    <property type="match status" value="1"/>
</dbReference>
<dbReference type="PROSITE" id="PS50850">
    <property type="entry name" value="MFS"/>
    <property type="match status" value="1"/>
</dbReference>
<dbReference type="GO" id="GO:0005886">
    <property type="term" value="C:plasma membrane"/>
    <property type="evidence" value="ECO:0007669"/>
    <property type="project" value="UniProtKB-SubCell"/>
</dbReference>
<evidence type="ECO:0000256" key="1">
    <source>
        <dbReference type="ARBA" id="ARBA00004651"/>
    </source>
</evidence>
<keyword evidence="10" id="KW-1185">Reference proteome</keyword>
<gene>
    <name evidence="9" type="ORF">GTS_43000</name>
</gene>
<feature type="transmembrane region" description="Helical" evidence="7">
    <location>
        <begin position="370"/>
        <end position="396"/>
    </location>
</feature>
<evidence type="ECO:0000259" key="8">
    <source>
        <dbReference type="PROSITE" id="PS50850"/>
    </source>
</evidence>
<protein>
    <submittedName>
        <fullName evidence="9">MFS transporter</fullName>
    </submittedName>
</protein>
<feature type="transmembrane region" description="Helical" evidence="7">
    <location>
        <begin position="272"/>
        <end position="297"/>
    </location>
</feature>
<feature type="domain" description="Major facilitator superfamily (MFS) profile" evidence="8">
    <location>
        <begin position="42"/>
        <end position="433"/>
    </location>
</feature>
<sequence length="433" mass="43343">MRYGGVNALIVALEEPLVSQACPAAIAAAPARRGPRRLSRRAAFAVVAAIIVLFLAASSAPSPLYVVYQHQWHFSSGTLTAVFAVYVVGMLASLLVFGGLSDHLGRRPVLAAAIGLEAVALVLFLVAGDVSVLYLARFLQGVATGTAMTTLGATLVDLNPPHAPGRAGLVNGVTPTTGLALGALGCGFLVEYAPAPTRLVYALLLSAIVLAALAVAAMPETSARRPGARASLVPRLGVPAGARADFYALVPIIVASWALGGLYLSLGPSVAAGIFGLSNHLIGGLVVTALCGTGALTTFALRRRATGEVLRIGAGLLATGTTVTLAGIATDSVVSALAGTLIAGVGFGASALAMFGALGKLAGPAERGALFAVGYTIAYLAFSVPAVAAGLATTAAGLRPTAIVYSLTVIVLGLAALAAHGFRAARARAKAVR</sequence>
<evidence type="ECO:0000256" key="4">
    <source>
        <dbReference type="ARBA" id="ARBA00022692"/>
    </source>
</evidence>
<dbReference type="InterPro" id="IPR050171">
    <property type="entry name" value="MFS_Transporters"/>
</dbReference>